<reference evidence="1" key="1">
    <citation type="submission" date="2021-09" db="EMBL/GenBank/DDBJ databases">
        <authorList>
            <person name="Prude D.S."/>
            <person name="Stokes N.T."/>
            <person name="Pimienta A.M."/>
            <person name="Mendez E."/>
            <person name="Powell L.D."/>
            <person name="Woodhouse A.S."/>
            <person name="Cunningham F.J."/>
            <person name="Greenfield T.L."/>
            <person name="Smith J.A."/>
            <person name="Hatke H.L."/>
            <person name="Salama S."/>
            <person name="Beyer A.R."/>
            <person name="Klyczek K."/>
            <person name="Garlena R.A."/>
            <person name="Russell D.A."/>
            <person name="Pope W.H."/>
            <person name="Jacobs-Sera D."/>
            <person name="Hatfull G.F."/>
        </authorList>
    </citation>
    <scope>NUCLEOTIDE SEQUENCE</scope>
</reference>
<dbReference type="KEGG" id="vg:77925162"/>
<accession>A0AAE8Y9X5</accession>
<dbReference type="Proteomes" id="UP000827738">
    <property type="component" value="Segment"/>
</dbReference>
<organism evidence="1 2">
    <name type="scientific">Arthrobacter phage Sarge</name>
    <dbReference type="NCBI Taxonomy" id="2885974"/>
    <lineage>
        <taxon>Viruses</taxon>
        <taxon>Duplodnaviria</taxon>
        <taxon>Heunggongvirae</taxon>
        <taxon>Uroviricota</taxon>
        <taxon>Caudoviricetes</taxon>
        <taxon>Sargevirus</taxon>
        <taxon>Sargevirus sarge</taxon>
    </lineage>
</organism>
<gene>
    <name evidence="1" type="primary">54</name>
    <name evidence="1" type="ORF">SEA_SARGE_54</name>
</gene>
<sequence>MKTVISLCDLTGNMVQPWVDAGYSAFLVDPQHGTTRIEGNVTKFAGTIEDALPWAGELIRAGEVAMICGFPPCTDMAVSGARWFKDKYAADGLFQAKAVMVAEQCRTMGRLSGVPWMVENPVSILASAFGKPSYYFHPADYTGYEPDDNYTKKTCLWTGGGFVMPEPYKDDTLGAPDNRIHFASPGPERANFRSATPMGFARAVFAANHRPARERAA</sequence>
<proteinExistence type="predicted"/>
<dbReference type="RefSeq" id="YP_010649608.1">
    <property type="nucleotide sequence ID" value="NC_070770.1"/>
</dbReference>
<keyword evidence="1" id="KW-0808">Transferase</keyword>
<keyword evidence="1" id="KW-0489">Methyltransferase</keyword>
<name>A0AAE8Y9X5_9CAUD</name>
<dbReference type="GO" id="GO:0032259">
    <property type="term" value="P:methylation"/>
    <property type="evidence" value="ECO:0007669"/>
    <property type="project" value="UniProtKB-KW"/>
</dbReference>
<evidence type="ECO:0000313" key="1">
    <source>
        <dbReference type="EMBL" id="UDL14901.1"/>
    </source>
</evidence>
<dbReference type="EMBL" id="OK040780">
    <property type="protein sequence ID" value="UDL14901.1"/>
    <property type="molecule type" value="Genomic_DNA"/>
</dbReference>
<dbReference type="GO" id="GO:0008168">
    <property type="term" value="F:methyltransferase activity"/>
    <property type="evidence" value="ECO:0007669"/>
    <property type="project" value="UniProtKB-KW"/>
</dbReference>
<protein>
    <submittedName>
        <fullName evidence="1">DNA methylase</fullName>
    </submittedName>
</protein>
<dbReference type="GeneID" id="77925162"/>
<evidence type="ECO:0000313" key="2">
    <source>
        <dbReference type="Proteomes" id="UP000827738"/>
    </source>
</evidence>
<keyword evidence="2" id="KW-1185">Reference proteome</keyword>